<comment type="caution">
    <text evidence="3">The sequence shown here is derived from an EMBL/GenBank/DDBJ whole genome shotgun (WGS) entry which is preliminary data.</text>
</comment>
<organism evidence="3 4">
    <name type="scientific">Cymbomonas tetramitiformis</name>
    <dbReference type="NCBI Taxonomy" id="36881"/>
    <lineage>
        <taxon>Eukaryota</taxon>
        <taxon>Viridiplantae</taxon>
        <taxon>Chlorophyta</taxon>
        <taxon>Pyramimonadophyceae</taxon>
        <taxon>Pyramimonadales</taxon>
        <taxon>Pyramimonadaceae</taxon>
        <taxon>Cymbomonas</taxon>
    </lineage>
</organism>
<evidence type="ECO:0000256" key="1">
    <source>
        <dbReference type="SAM" id="MobiDB-lite"/>
    </source>
</evidence>
<reference evidence="3 4" key="1">
    <citation type="journal article" date="2015" name="Genome Biol. Evol.">
        <title>Comparative Genomics of a Bacterivorous Green Alga Reveals Evolutionary Causalities and Consequences of Phago-Mixotrophic Mode of Nutrition.</title>
        <authorList>
            <person name="Burns J.A."/>
            <person name="Paasch A."/>
            <person name="Narechania A."/>
            <person name="Kim E."/>
        </authorList>
    </citation>
    <scope>NUCLEOTIDE SEQUENCE [LARGE SCALE GENOMIC DNA]</scope>
    <source>
        <strain evidence="3 4">PLY_AMNH</strain>
    </source>
</reference>
<proteinExistence type="predicted"/>
<keyword evidence="2" id="KW-0472">Membrane</keyword>
<keyword evidence="2" id="KW-1133">Transmembrane helix</keyword>
<evidence type="ECO:0000313" key="3">
    <source>
        <dbReference type="EMBL" id="KAK3280488.1"/>
    </source>
</evidence>
<evidence type="ECO:0000313" key="4">
    <source>
        <dbReference type="Proteomes" id="UP001190700"/>
    </source>
</evidence>
<dbReference type="Proteomes" id="UP001190700">
    <property type="component" value="Unassembled WGS sequence"/>
</dbReference>
<feature type="compositionally biased region" description="Pro residues" evidence="1">
    <location>
        <begin position="259"/>
        <end position="285"/>
    </location>
</feature>
<feature type="region of interest" description="Disordered" evidence="1">
    <location>
        <begin position="254"/>
        <end position="309"/>
    </location>
</feature>
<name>A0AAE0LCS9_9CHLO</name>
<feature type="region of interest" description="Disordered" evidence="1">
    <location>
        <begin position="446"/>
        <end position="465"/>
    </location>
</feature>
<sequence>MTVQARKTFVHSESVLKKRNDTRKKKSSKNKSLAVIVVSDAVLERVKEFIRVRNIYFLLFLYFLTLGFYFFVMNSQLQYSNLPKMASALRRATVPPKVGVTYLDWLKTQILEVWKDPVCGDNICHEPYEFASFGRFGCQYDCGEATDVASVLVFVEVDFREIVQHLPTYAVEDLRKRVHWNLCLRDAVRLEHNLPEVCWFEEDRTFTAQHERVVESAKLKQGEWFIRVSKDYFRVVHGKIMDVSNASDQVQLPTIPSWDPCPDPPVSPPPPAVPPAPLNAPPEPPSRTWTPTTSPTPVPLRTTSSPTPAPFSWVVSQQRPRQLTPMHIVDNEVTSPDSMIIVTPPLPPFSFSFSFFFSSTGTRTDCRQLCETTNNCMAFAYHVNYAWCFFKECFDPSAALWESFDSSYEFHYFDRAGCSDSVGGDVEDALSGRSLFSTNMSHESATLSNLGGGSESHQASDDTVWIDRDHQEASIESTTALR</sequence>
<feature type="transmembrane region" description="Helical" evidence="2">
    <location>
        <begin position="55"/>
        <end position="72"/>
    </location>
</feature>
<feature type="non-terminal residue" evidence="3">
    <location>
        <position position="482"/>
    </location>
</feature>
<accession>A0AAE0LCS9</accession>
<evidence type="ECO:0000256" key="2">
    <source>
        <dbReference type="SAM" id="Phobius"/>
    </source>
</evidence>
<dbReference type="EMBL" id="LGRX02004376">
    <property type="protein sequence ID" value="KAK3280488.1"/>
    <property type="molecule type" value="Genomic_DNA"/>
</dbReference>
<protein>
    <submittedName>
        <fullName evidence="3">TRP-like ion channel Pkd2</fullName>
    </submittedName>
</protein>
<gene>
    <name evidence="3" type="ORF">CYMTET_11668</name>
</gene>
<keyword evidence="2" id="KW-0812">Transmembrane</keyword>
<keyword evidence="4" id="KW-1185">Reference proteome</keyword>
<feature type="compositionally biased region" description="Low complexity" evidence="1">
    <location>
        <begin position="286"/>
        <end position="306"/>
    </location>
</feature>
<dbReference type="AlphaFoldDB" id="A0AAE0LCS9"/>